<organism evidence="1">
    <name type="scientific">Rhizophagus irregularis (strain DAOM 181602 / DAOM 197198 / MUCL 43194)</name>
    <name type="common">Arbuscular mycorrhizal fungus</name>
    <name type="synonym">Glomus intraradices</name>
    <dbReference type="NCBI Taxonomy" id="747089"/>
    <lineage>
        <taxon>Eukaryota</taxon>
        <taxon>Fungi</taxon>
        <taxon>Fungi incertae sedis</taxon>
        <taxon>Mucoromycota</taxon>
        <taxon>Glomeromycotina</taxon>
        <taxon>Glomeromycetes</taxon>
        <taxon>Glomerales</taxon>
        <taxon>Glomeraceae</taxon>
        <taxon>Rhizophagus</taxon>
    </lineage>
</organism>
<proteinExistence type="predicted"/>
<gene>
    <name evidence="1" type="ORF">GLOINDRAFT_10531</name>
</gene>
<reference evidence="1" key="1">
    <citation type="submission" date="2013-07" db="EMBL/GenBank/DDBJ databases">
        <title>The genome of an arbuscular mycorrhizal fungus provides insights into the evolution of the oldest plant symbiosis.</title>
        <authorList>
            <consortium name="DOE Joint Genome Institute"/>
            <person name="Tisserant E."/>
            <person name="Malbreil M."/>
            <person name="Kuo A."/>
            <person name="Kohler A."/>
            <person name="Symeonidi A."/>
            <person name="Balestrini R."/>
            <person name="Charron P."/>
            <person name="Duensing N."/>
            <person name="Frei-dit-Frey N."/>
            <person name="Gianinazzi-Pearson V."/>
            <person name="Gilbert B."/>
            <person name="Handa Y."/>
            <person name="Hijri M."/>
            <person name="Kaul R."/>
            <person name="Kawaguchi M."/>
            <person name="Krajinski F."/>
            <person name="Lammers P."/>
            <person name="Lapierre D."/>
            <person name="Masclaux F.G."/>
            <person name="Murat C."/>
            <person name="Morin E."/>
            <person name="Ndikumana S."/>
            <person name="Pagni M."/>
            <person name="Petitpierre D."/>
            <person name="Requena N."/>
            <person name="Rosikiewicz P."/>
            <person name="Riley R."/>
            <person name="Saito K."/>
            <person name="San Clemente H."/>
            <person name="Shapiro H."/>
            <person name="van Tuinen D."/>
            <person name="Becard G."/>
            <person name="Bonfante P."/>
            <person name="Paszkowski U."/>
            <person name="Shachar-Hill Y."/>
            <person name="Young J.P."/>
            <person name="Sanders I.R."/>
            <person name="Henrissat B."/>
            <person name="Rensing S.A."/>
            <person name="Grigoriev I.V."/>
            <person name="Corradi N."/>
            <person name="Roux C."/>
            <person name="Martin F."/>
        </authorList>
    </citation>
    <scope>NUCLEOTIDE SEQUENCE</scope>
    <source>
        <strain evidence="1">DAOM 197198</strain>
    </source>
</reference>
<protein>
    <submittedName>
        <fullName evidence="1">Uncharacterized protein</fullName>
    </submittedName>
</protein>
<dbReference type="EMBL" id="KI298761">
    <property type="protein sequence ID" value="ERZ98441.1"/>
    <property type="molecule type" value="Genomic_DNA"/>
</dbReference>
<evidence type="ECO:0000313" key="1">
    <source>
        <dbReference type="EMBL" id="ERZ98441.1"/>
    </source>
</evidence>
<dbReference type="AlphaFoldDB" id="U9STK7"/>
<name>U9STK7_RHIID</name>
<dbReference type="HOGENOM" id="CLU_2741359_0_0_1"/>
<sequence length="71" mass="8115">MFILYKKYKVTLRKFFGGVLWGSCNKPGYHFHNDVGNGVTLFLVIHKELPSSGKPSNSSPFQYFKCIITAR</sequence>
<accession>U9STK7</accession>